<name>A0A561QX34_9HYPH</name>
<keyword evidence="12" id="KW-1185">Reference proteome</keyword>
<dbReference type="NCBIfam" id="TIGR00229">
    <property type="entry name" value="sensory_box"/>
    <property type="match status" value="1"/>
</dbReference>
<feature type="domain" description="GGDEF" evidence="10">
    <location>
        <begin position="486"/>
        <end position="623"/>
    </location>
</feature>
<dbReference type="SUPFAM" id="SSF55073">
    <property type="entry name" value="Nucleotide cyclase"/>
    <property type="match status" value="1"/>
</dbReference>
<dbReference type="GO" id="GO:0052621">
    <property type="term" value="F:diguanylate cyclase activity"/>
    <property type="evidence" value="ECO:0007669"/>
    <property type="project" value="UniProtKB-EC"/>
</dbReference>
<dbReference type="InterPro" id="IPR000700">
    <property type="entry name" value="PAS-assoc_C"/>
</dbReference>
<evidence type="ECO:0000256" key="3">
    <source>
        <dbReference type="ARBA" id="ARBA00022475"/>
    </source>
</evidence>
<dbReference type="Pfam" id="PF12860">
    <property type="entry name" value="PAS_7"/>
    <property type="match status" value="1"/>
</dbReference>
<feature type="transmembrane region" description="Helical" evidence="8">
    <location>
        <begin position="164"/>
        <end position="182"/>
    </location>
</feature>
<dbReference type="PANTHER" id="PTHR45138:SF9">
    <property type="entry name" value="DIGUANYLATE CYCLASE DGCM-RELATED"/>
    <property type="match status" value="1"/>
</dbReference>
<comment type="catalytic activity">
    <reaction evidence="7">
        <text>2 GTP = 3',3'-c-di-GMP + 2 diphosphate</text>
        <dbReference type="Rhea" id="RHEA:24898"/>
        <dbReference type="ChEBI" id="CHEBI:33019"/>
        <dbReference type="ChEBI" id="CHEBI:37565"/>
        <dbReference type="ChEBI" id="CHEBI:58805"/>
        <dbReference type="EC" id="2.7.7.65"/>
    </reaction>
</comment>
<keyword evidence="4 8" id="KW-0812">Transmembrane</keyword>
<evidence type="ECO:0000256" key="8">
    <source>
        <dbReference type="SAM" id="Phobius"/>
    </source>
</evidence>
<dbReference type="Pfam" id="PF07694">
    <property type="entry name" value="5TM-5TMR_LYT"/>
    <property type="match status" value="1"/>
</dbReference>
<comment type="subcellular location">
    <subcellularLocation>
        <location evidence="1">Cell membrane</location>
        <topology evidence="1">Multi-pass membrane protein</topology>
    </subcellularLocation>
</comment>
<feature type="transmembrane region" description="Helical" evidence="8">
    <location>
        <begin position="39"/>
        <end position="59"/>
    </location>
</feature>
<feature type="domain" description="PAC" evidence="9">
    <location>
        <begin position="267"/>
        <end position="319"/>
    </location>
</feature>
<dbReference type="NCBIfam" id="TIGR00254">
    <property type="entry name" value="GGDEF"/>
    <property type="match status" value="1"/>
</dbReference>
<evidence type="ECO:0000256" key="4">
    <source>
        <dbReference type="ARBA" id="ARBA00022692"/>
    </source>
</evidence>
<dbReference type="GO" id="GO:0000155">
    <property type="term" value="F:phosphorelay sensor kinase activity"/>
    <property type="evidence" value="ECO:0007669"/>
    <property type="project" value="InterPro"/>
</dbReference>
<dbReference type="FunFam" id="3.30.70.270:FF:000001">
    <property type="entry name" value="Diguanylate cyclase domain protein"/>
    <property type="match status" value="1"/>
</dbReference>
<dbReference type="GO" id="GO:0005886">
    <property type="term" value="C:plasma membrane"/>
    <property type="evidence" value="ECO:0007669"/>
    <property type="project" value="UniProtKB-SubCell"/>
</dbReference>
<sequence>MITLWHGLLANTAIVALVIALWSNVRLRVSDYSPRVRQIGFGLLFGIGAIILMSLPFQLDEGVFIDLRSTMIAISFFVGGPVPGMITAVMAALFRLYWGGAGAPIGLFAISLTSLVSFLAYRSRKGTVPSLRESVLLSAALPLVTIASSLLMPNSGFVVPHIQLPVVILVFVTTLMACLAVASELRRRQVEQTNHVYRMAIDSLPEPLNIKDEQGRFVIANPATATLLKAESAEALMGKTDFDYYPKEVAEAFRADELKVVESRVASVAEQQVHHLDGTTIWLSTLKAPLVCQEGGLFGVITHNRDVTDRRLLELALAERDRNAVEALSGMSDGMVMFDRHLNLVFCNERYRAMFSVTADLRVPGTAAASILYASIARGELVGIAQDQVGKWVETALSRLQQAGTVQFQLADGRWIESRTRPTPDGACFVICSDITDTKQKELELRDLNDRLSVLAETDGLTGLLNRRAFDALMDEEVARVEKGGGTLGLLMIDVDRFKAFNDTYGHGVGDTCLKAVANCLKATVRGSLDHAVRYGGEEMALVLPDADQETALAIAKQFCESLRALKIEHSGSEKGIVTASVGVAIMTPAMPGMDANRLVTRADEALYVAKKEGRDTVRLWEQPKLRVVQ</sequence>
<dbReference type="Proteomes" id="UP000320653">
    <property type="component" value="Unassembled WGS sequence"/>
</dbReference>
<evidence type="ECO:0000256" key="2">
    <source>
        <dbReference type="ARBA" id="ARBA00012528"/>
    </source>
</evidence>
<reference evidence="11 12" key="1">
    <citation type="submission" date="2019-06" db="EMBL/GenBank/DDBJ databases">
        <title>Sorghum-associated microbial communities from plants grown in Nebraska, USA.</title>
        <authorList>
            <person name="Schachtman D."/>
        </authorList>
    </citation>
    <scope>NUCLEOTIDE SEQUENCE [LARGE SCALE GENOMIC DNA]</scope>
    <source>
        <strain evidence="11 12">1225</strain>
    </source>
</reference>
<keyword evidence="6 8" id="KW-0472">Membrane</keyword>
<dbReference type="GO" id="GO:0071555">
    <property type="term" value="P:cell wall organization"/>
    <property type="evidence" value="ECO:0007669"/>
    <property type="project" value="InterPro"/>
</dbReference>
<feature type="transmembrane region" description="Helical" evidence="8">
    <location>
        <begin position="134"/>
        <end position="152"/>
    </location>
</feature>
<dbReference type="PROSITE" id="PS50887">
    <property type="entry name" value="GGDEF"/>
    <property type="match status" value="1"/>
</dbReference>
<keyword evidence="3" id="KW-1003">Cell membrane</keyword>
<dbReference type="CDD" id="cd01949">
    <property type="entry name" value="GGDEF"/>
    <property type="match status" value="1"/>
</dbReference>
<dbReference type="SMART" id="SM00267">
    <property type="entry name" value="GGDEF"/>
    <property type="match status" value="1"/>
</dbReference>
<evidence type="ECO:0000313" key="11">
    <source>
        <dbReference type="EMBL" id="TWF54934.1"/>
    </source>
</evidence>
<dbReference type="InterPro" id="IPR000014">
    <property type="entry name" value="PAS"/>
</dbReference>
<evidence type="ECO:0000256" key="5">
    <source>
        <dbReference type="ARBA" id="ARBA00022989"/>
    </source>
</evidence>
<evidence type="ECO:0000256" key="6">
    <source>
        <dbReference type="ARBA" id="ARBA00023136"/>
    </source>
</evidence>
<feature type="transmembrane region" description="Helical" evidence="8">
    <location>
        <begin position="103"/>
        <end position="122"/>
    </location>
</feature>
<dbReference type="InterPro" id="IPR029787">
    <property type="entry name" value="Nucleotide_cyclase"/>
</dbReference>
<evidence type="ECO:0000259" key="10">
    <source>
        <dbReference type="PROSITE" id="PS50887"/>
    </source>
</evidence>
<dbReference type="GO" id="GO:0043709">
    <property type="term" value="P:cell adhesion involved in single-species biofilm formation"/>
    <property type="evidence" value="ECO:0007669"/>
    <property type="project" value="TreeGrafter"/>
</dbReference>
<evidence type="ECO:0000259" key="9">
    <source>
        <dbReference type="PROSITE" id="PS50113"/>
    </source>
</evidence>
<feature type="transmembrane region" description="Helical" evidence="8">
    <location>
        <begin position="7"/>
        <end position="27"/>
    </location>
</feature>
<dbReference type="InterPro" id="IPR013656">
    <property type="entry name" value="PAS_4"/>
</dbReference>
<dbReference type="PANTHER" id="PTHR45138">
    <property type="entry name" value="REGULATORY COMPONENTS OF SENSORY TRANSDUCTION SYSTEM"/>
    <property type="match status" value="1"/>
</dbReference>
<dbReference type="SMART" id="SM00091">
    <property type="entry name" value="PAS"/>
    <property type="match status" value="2"/>
</dbReference>
<evidence type="ECO:0000313" key="12">
    <source>
        <dbReference type="Proteomes" id="UP000320653"/>
    </source>
</evidence>
<proteinExistence type="predicted"/>
<organism evidence="11 12">
    <name type="scientific">Neorhizobium alkalisoli</name>
    <dbReference type="NCBI Taxonomy" id="528178"/>
    <lineage>
        <taxon>Bacteria</taxon>
        <taxon>Pseudomonadati</taxon>
        <taxon>Pseudomonadota</taxon>
        <taxon>Alphaproteobacteria</taxon>
        <taxon>Hyphomicrobiales</taxon>
        <taxon>Rhizobiaceae</taxon>
        <taxon>Rhizobium/Agrobacterium group</taxon>
        <taxon>Neorhizobium</taxon>
    </lineage>
</organism>
<evidence type="ECO:0000256" key="7">
    <source>
        <dbReference type="ARBA" id="ARBA00034247"/>
    </source>
</evidence>
<dbReference type="InterPro" id="IPR050469">
    <property type="entry name" value="Diguanylate_Cyclase"/>
</dbReference>
<dbReference type="PROSITE" id="PS50113">
    <property type="entry name" value="PAC"/>
    <property type="match status" value="1"/>
</dbReference>
<dbReference type="Gene3D" id="3.30.70.270">
    <property type="match status" value="1"/>
</dbReference>
<dbReference type="SUPFAM" id="SSF55785">
    <property type="entry name" value="PYP-like sensor domain (PAS domain)"/>
    <property type="match status" value="2"/>
</dbReference>
<accession>A0A561QX34</accession>
<dbReference type="InterPro" id="IPR043128">
    <property type="entry name" value="Rev_trsase/Diguanyl_cyclase"/>
</dbReference>
<feature type="transmembrane region" description="Helical" evidence="8">
    <location>
        <begin position="71"/>
        <end position="97"/>
    </location>
</feature>
<evidence type="ECO:0000256" key="1">
    <source>
        <dbReference type="ARBA" id="ARBA00004651"/>
    </source>
</evidence>
<comment type="caution">
    <text evidence="11">The sequence shown here is derived from an EMBL/GenBank/DDBJ whole genome shotgun (WGS) entry which is preliminary data.</text>
</comment>
<dbReference type="EC" id="2.7.7.65" evidence="2"/>
<dbReference type="RefSeq" id="WP_186458258.1">
    <property type="nucleotide sequence ID" value="NZ_VIWP01000003.1"/>
</dbReference>
<keyword evidence="5 8" id="KW-1133">Transmembrane helix</keyword>
<dbReference type="AlphaFoldDB" id="A0A561QX34"/>
<dbReference type="InterPro" id="IPR011620">
    <property type="entry name" value="Sig_transdc_His_kinase_LytS_TM"/>
</dbReference>
<dbReference type="Gene3D" id="3.30.450.20">
    <property type="entry name" value="PAS domain"/>
    <property type="match status" value="2"/>
</dbReference>
<dbReference type="EMBL" id="VIWP01000003">
    <property type="protein sequence ID" value="TWF54934.1"/>
    <property type="molecule type" value="Genomic_DNA"/>
</dbReference>
<dbReference type="Pfam" id="PF00990">
    <property type="entry name" value="GGDEF"/>
    <property type="match status" value="1"/>
</dbReference>
<dbReference type="InterPro" id="IPR035965">
    <property type="entry name" value="PAS-like_dom_sf"/>
</dbReference>
<dbReference type="CDD" id="cd00130">
    <property type="entry name" value="PAS"/>
    <property type="match status" value="1"/>
</dbReference>
<dbReference type="Pfam" id="PF08448">
    <property type="entry name" value="PAS_4"/>
    <property type="match status" value="1"/>
</dbReference>
<dbReference type="GO" id="GO:1902201">
    <property type="term" value="P:negative regulation of bacterial-type flagellum-dependent cell motility"/>
    <property type="evidence" value="ECO:0007669"/>
    <property type="project" value="TreeGrafter"/>
</dbReference>
<protein>
    <recommendedName>
        <fullName evidence="2">diguanylate cyclase</fullName>
        <ecNumber evidence="2">2.7.7.65</ecNumber>
    </recommendedName>
</protein>
<dbReference type="InterPro" id="IPR000160">
    <property type="entry name" value="GGDEF_dom"/>
</dbReference>
<gene>
    <name evidence="11" type="ORF">FHW37_103805</name>
</gene>